<feature type="compositionally biased region" description="Basic and acidic residues" evidence="1">
    <location>
        <begin position="446"/>
        <end position="462"/>
    </location>
</feature>
<accession>A0ABY7Q101</accession>
<feature type="compositionally biased region" description="Pro residues" evidence="1">
    <location>
        <begin position="386"/>
        <end position="401"/>
    </location>
</feature>
<dbReference type="Pfam" id="PF00188">
    <property type="entry name" value="CAP"/>
    <property type="match status" value="1"/>
</dbReference>
<dbReference type="InterPro" id="IPR014044">
    <property type="entry name" value="CAP_dom"/>
</dbReference>
<dbReference type="PANTHER" id="PTHR31157">
    <property type="entry name" value="SCP DOMAIN-CONTAINING PROTEIN"/>
    <property type="match status" value="1"/>
</dbReference>
<evidence type="ECO:0000313" key="4">
    <source>
        <dbReference type="Proteomes" id="UP001212821"/>
    </source>
</evidence>
<proteinExistence type="predicted"/>
<evidence type="ECO:0000313" key="3">
    <source>
        <dbReference type="EMBL" id="WBP86327.1"/>
    </source>
</evidence>
<dbReference type="EMBL" id="CP115450">
    <property type="protein sequence ID" value="WBP86327.1"/>
    <property type="molecule type" value="Genomic_DNA"/>
</dbReference>
<dbReference type="RefSeq" id="WP_270142897.1">
    <property type="nucleotide sequence ID" value="NZ_CP115450.1"/>
</dbReference>
<protein>
    <submittedName>
        <fullName evidence="3">CAP domain-containing protein</fullName>
    </submittedName>
</protein>
<name>A0ABY7Q101_9ACTN</name>
<gene>
    <name evidence="3" type="ORF">O1G21_11060</name>
</gene>
<evidence type="ECO:0000259" key="2">
    <source>
        <dbReference type="Pfam" id="PF00188"/>
    </source>
</evidence>
<organism evidence="3 4">
    <name type="scientific">Kitasatospora cathayae</name>
    <dbReference type="NCBI Taxonomy" id="3004092"/>
    <lineage>
        <taxon>Bacteria</taxon>
        <taxon>Bacillati</taxon>
        <taxon>Actinomycetota</taxon>
        <taxon>Actinomycetes</taxon>
        <taxon>Kitasatosporales</taxon>
        <taxon>Streptomycetaceae</taxon>
        <taxon>Kitasatospora</taxon>
    </lineage>
</organism>
<dbReference type="PANTHER" id="PTHR31157:SF1">
    <property type="entry name" value="SCP DOMAIN-CONTAINING PROTEIN"/>
    <property type="match status" value="1"/>
</dbReference>
<dbReference type="Gene3D" id="3.40.33.10">
    <property type="entry name" value="CAP"/>
    <property type="match status" value="1"/>
</dbReference>
<feature type="region of interest" description="Disordered" evidence="1">
    <location>
        <begin position="439"/>
        <end position="470"/>
    </location>
</feature>
<feature type="compositionally biased region" description="Low complexity" evidence="1">
    <location>
        <begin position="356"/>
        <end position="385"/>
    </location>
</feature>
<dbReference type="InterPro" id="IPR035940">
    <property type="entry name" value="CAP_sf"/>
</dbReference>
<feature type="region of interest" description="Disordered" evidence="1">
    <location>
        <begin position="356"/>
        <end position="414"/>
    </location>
</feature>
<dbReference type="CDD" id="cd05379">
    <property type="entry name" value="CAP_bacterial"/>
    <property type="match status" value="1"/>
</dbReference>
<sequence length="538" mass="55647">MLTASGPAVRAWSEDDETTTRLLTEALLLAYNIVGRALDGCPGTDEAVRAAVARAAVVRARKAHGGPDAPARFRVRLMATAVDEVRRHRLAVRAMSAARGGGGPEEPARPTVDFVDLTVVRLELAGERREIAEATRWLGDTRWNVLALWWLEACGFLDRPELAEALDLSRQQAAVLLDRLTAGLAAARVAQRAVAAVPGCGELRALVESWSGVPDPGWRERIAGHASGCVTCFRRSGALTPADDVLGGLPLVPLPGLLTAGASVGAPAGTGHRRNRRSGRRRTVTALTTRVWVSLSVAGAVTGVCVLAALCGGPVQAPSAVLVGPVDAMETSVARPTPPAEPTAVPIAGPAPVASAAVPAGAQSPSGGPSVTSSPTPSATSSVRPSPRPSTAPVSRPPAAPTPSTIGPDPAQGPAHQVVTMMNAQRRVLGCAPLRTDGRLQSAAQRHADDMAARRHLGRDDSGGAGPNRRIDEAGYPWTAAMEANARGQQDAATVMSDLTADPSARSRLLDCGFTDIGVGVHQGDGGPWWTLDLGTAR</sequence>
<evidence type="ECO:0000256" key="1">
    <source>
        <dbReference type="SAM" id="MobiDB-lite"/>
    </source>
</evidence>
<keyword evidence="4" id="KW-1185">Reference proteome</keyword>
<dbReference type="Proteomes" id="UP001212821">
    <property type="component" value="Chromosome"/>
</dbReference>
<feature type="domain" description="SCP" evidence="2">
    <location>
        <begin position="421"/>
        <end position="531"/>
    </location>
</feature>
<dbReference type="SUPFAM" id="SSF55797">
    <property type="entry name" value="PR-1-like"/>
    <property type="match status" value="1"/>
</dbReference>
<reference evidence="4" key="1">
    <citation type="submission" date="2022-12" db="EMBL/GenBank/DDBJ databases">
        <authorList>
            <person name="Mo P."/>
        </authorList>
    </citation>
    <scope>NUCLEOTIDE SEQUENCE [LARGE SCALE GENOMIC DNA]</scope>
    <source>
        <strain evidence="4">HUAS 3-15</strain>
    </source>
</reference>